<feature type="signal peptide" evidence="1">
    <location>
        <begin position="1"/>
        <end position="20"/>
    </location>
</feature>
<evidence type="ECO:0008006" key="4">
    <source>
        <dbReference type="Google" id="ProtNLM"/>
    </source>
</evidence>
<keyword evidence="3" id="KW-1185">Reference proteome</keyword>
<accession>A0A9X1HFU3</accession>
<dbReference type="AlphaFoldDB" id="A0A9X1HFU3"/>
<name>A0A9X1HFU3_9FLAO</name>
<dbReference type="RefSeq" id="WP_223711463.1">
    <property type="nucleotide sequence ID" value="NZ_JAINUY010000012.1"/>
</dbReference>
<gene>
    <name evidence="2" type="ORF">K6T82_23715</name>
</gene>
<organism evidence="2 3">
    <name type="scientific">Flavobacterium potami</name>
    <dbReference type="NCBI Taxonomy" id="2872310"/>
    <lineage>
        <taxon>Bacteria</taxon>
        <taxon>Pseudomonadati</taxon>
        <taxon>Bacteroidota</taxon>
        <taxon>Flavobacteriia</taxon>
        <taxon>Flavobacteriales</taxon>
        <taxon>Flavobacteriaceae</taxon>
        <taxon>Flavobacterium</taxon>
    </lineage>
</organism>
<protein>
    <recommendedName>
        <fullName evidence="4">Conjugal transfer protein TraI</fullName>
    </recommendedName>
</protein>
<reference evidence="2 3" key="1">
    <citation type="journal article" date="2023" name="Antonie Van Leeuwenhoek">
        <title>Flavobacterium potami sp. nov., a multi-metal resistance genes harbouring bacterium isolated from shallow river silt.</title>
        <authorList>
            <person name="Li S."/>
            <person name="Mao S."/>
            <person name="Mu W."/>
            <person name="Guo B."/>
            <person name="Li C."/>
            <person name="Zhu Q."/>
            <person name="Hou X."/>
            <person name="Zhao Y."/>
            <person name="Wei S."/>
            <person name="Liu H."/>
            <person name="Liu A."/>
        </authorList>
    </citation>
    <scope>NUCLEOTIDE SEQUENCE [LARGE SCALE GENOMIC DNA]</scope>
    <source>
        <strain evidence="2 3">17A</strain>
    </source>
</reference>
<proteinExistence type="predicted"/>
<sequence length="211" mass="23554">MKKITLIIVMICLASMKGFAQIPVTDAAAGGQLTALNTSAVKAAGDRASALAKAVATLQQLTALKKQYDKTVEMVEDISDYVKQSNQVINMKNYLTDITSEYSRGITYIYSDKNISAKDRAVFQSVYTKMVGQSLDDFEYGTKIITDGNLKMNDAERLTILSEVEAKMSKNKNMIRYFNSSIKRAVAQKTKGKNQEQFIKENKNSFNKIRD</sequence>
<evidence type="ECO:0000256" key="1">
    <source>
        <dbReference type="SAM" id="SignalP"/>
    </source>
</evidence>
<dbReference type="Proteomes" id="UP001139366">
    <property type="component" value="Unassembled WGS sequence"/>
</dbReference>
<evidence type="ECO:0000313" key="2">
    <source>
        <dbReference type="EMBL" id="MBZ4037785.1"/>
    </source>
</evidence>
<dbReference type="EMBL" id="JAINUY010000012">
    <property type="protein sequence ID" value="MBZ4037785.1"/>
    <property type="molecule type" value="Genomic_DNA"/>
</dbReference>
<keyword evidence="1" id="KW-0732">Signal</keyword>
<comment type="caution">
    <text evidence="2">The sequence shown here is derived from an EMBL/GenBank/DDBJ whole genome shotgun (WGS) entry which is preliminary data.</text>
</comment>
<feature type="chain" id="PRO_5040737880" description="Conjugal transfer protein TraI" evidence="1">
    <location>
        <begin position="21"/>
        <end position="211"/>
    </location>
</feature>
<evidence type="ECO:0000313" key="3">
    <source>
        <dbReference type="Proteomes" id="UP001139366"/>
    </source>
</evidence>